<evidence type="ECO:0000313" key="2">
    <source>
        <dbReference type="Proteomes" id="UP000004410"/>
    </source>
</evidence>
<evidence type="ECO:0000313" key="1">
    <source>
        <dbReference type="EMBL" id="EDN79085.1"/>
    </source>
</evidence>
<reference evidence="1 2" key="2">
    <citation type="submission" date="2007-06" db="EMBL/GenBank/DDBJ databases">
        <title>Draft genome sequence of Ruminococcus gnavus (ATCC 29149).</title>
        <authorList>
            <person name="Sudarsanam P."/>
            <person name="Ley R."/>
            <person name="Guruge J."/>
            <person name="Turnbaugh P.J."/>
            <person name="Mahowald M."/>
            <person name="Liep D."/>
            <person name="Gordon J."/>
        </authorList>
    </citation>
    <scope>NUCLEOTIDE SEQUENCE [LARGE SCALE GENOMIC DNA]</scope>
    <source>
        <strain evidence="1 2">ATCC 29149</strain>
    </source>
</reference>
<organism evidence="1 2">
    <name type="scientific">Mediterraneibacter gnavus (strain ATCC 29149 / DSM 114966 / JCM 6515 / VPI C7-9)</name>
    <name type="common">Ruminococcus gnavus</name>
    <dbReference type="NCBI Taxonomy" id="411470"/>
    <lineage>
        <taxon>Bacteria</taxon>
        <taxon>Bacillati</taxon>
        <taxon>Bacillota</taxon>
        <taxon>Clostridia</taxon>
        <taxon>Lachnospirales</taxon>
        <taxon>Lachnospiraceae</taxon>
        <taxon>Mediterraneibacter</taxon>
    </lineage>
</organism>
<sequence length="47" mass="5634">MMNHSYVKISFLLHIKLLYKKTYYRAILNFMQLPGQIMNGRTDQIEA</sequence>
<accession>A7AZ79</accession>
<gene>
    <name evidence="1" type="ORF">RUMGNA_00596</name>
</gene>
<dbReference type="Proteomes" id="UP000004410">
    <property type="component" value="Unassembled WGS sequence"/>
</dbReference>
<reference evidence="1 2" key="1">
    <citation type="submission" date="2007-04" db="EMBL/GenBank/DDBJ databases">
        <authorList>
            <person name="Fulton L."/>
            <person name="Clifton S."/>
            <person name="Fulton B."/>
            <person name="Xu J."/>
            <person name="Minx P."/>
            <person name="Pepin K.H."/>
            <person name="Johnson M."/>
            <person name="Thiruvilangam P."/>
            <person name="Bhonagiri V."/>
            <person name="Nash W.E."/>
            <person name="Mardis E.R."/>
            <person name="Wilson R.K."/>
        </authorList>
    </citation>
    <scope>NUCLEOTIDE SEQUENCE [LARGE SCALE GENOMIC DNA]</scope>
    <source>
        <strain evidence="1 2">ATCC 29149</strain>
    </source>
</reference>
<protein>
    <submittedName>
        <fullName evidence="1">Uncharacterized protein</fullName>
    </submittedName>
</protein>
<name>A7AZ79_MEDG7</name>
<dbReference type="EMBL" id="AAYG02000005">
    <property type="protein sequence ID" value="EDN79085.1"/>
    <property type="molecule type" value="Genomic_DNA"/>
</dbReference>
<dbReference type="PaxDb" id="411470-RUMGNA_00596"/>
<dbReference type="AlphaFoldDB" id="A7AZ79"/>
<comment type="caution">
    <text evidence="1">The sequence shown here is derived from an EMBL/GenBank/DDBJ whole genome shotgun (WGS) entry which is preliminary data.</text>
</comment>
<proteinExistence type="predicted"/>